<organism evidence="2 3">
    <name type="scientific">Lingula anatina</name>
    <name type="common">Brachiopod</name>
    <name type="synonym">Lingula unguis</name>
    <dbReference type="NCBI Taxonomy" id="7574"/>
    <lineage>
        <taxon>Eukaryota</taxon>
        <taxon>Metazoa</taxon>
        <taxon>Spiralia</taxon>
        <taxon>Lophotrochozoa</taxon>
        <taxon>Brachiopoda</taxon>
        <taxon>Linguliformea</taxon>
        <taxon>Lingulata</taxon>
        <taxon>Lingulida</taxon>
        <taxon>Linguloidea</taxon>
        <taxon>Lingulidae</taxon>
        <taxon>Lingula</taxon>
    </lineage>
</organism>
<evidence type="ECO:0000313" key="3">
    <source>
        <dbReference type="RefSeq" id="XP_013408232.1"/>
    </source>
</evidence>
<dbReference type="AlphaFoldDB" id="A0A1S3JCV2"/>
<dbReference type="SUPFAM" id="SSF48452">
    <property type="entry name" value="TPR-like"/>
    <property type="match status" value="1"/>
</dbReference>
<dbReference type="InParanoid" id="A0A1S3JCV2"/>
<dbReference type="InterPro" id="IPR019734">
    <property type="entry name" value="TPR_rpt"/>
</dbReference>
<name>A0A1S3JCV2_LINAN</name>
<reference evidence="3" key="1">
    <citation type="submission" date="2025-08" db="UniProtKB">
        <authorList>
            <consortium name="RefSeq"/>
        </authorList>
    </citation>
    <scope>IDENTIFICATION</scope>
    <source>
        <tissue evidence="3">Gonads</tissue>
    </source>
</reference>
<dbReference type="InterPro" id="IPR011990">
    <property type="entry name" value="TPR-like_helical_dom_sf"/>
</dbReference>
<feature type="repeat" description="TPR" evidence="1">
    <location>
        <begin position="241"/>
        <end position="274"/>
    </location>
</feature>
<evidence type="ECO:0000313" key="2">
    <source>
        <dbReference type="Proteomes" id="UP000085678"/>
    </source>
</evidence>
<gene>
    <name evidence="3" type="primary">LOC106172161</name>
</gene>
<keyword evidence="2" id="KW-1185">Reference proteome</keyword>
<dbReference type="RefSeq" id="XP_013408232.1">
    <property type="nucleotide sequence ID" value="XM_013552778.1"/>
</dbReference>
<dbReference type="Gene3D" id="1.25.40.10">
    <property type="entry name" value="Tetratricopeptide repeat domain"/>
    <property type="match status" value="1"/>
</dbReference>
<protein>
    <submittedName>
        <fullName evidence="3">Uncharacterized protein LOC106172161</fullName>
    </submittedName>
</protein>
<dbReference type="PROSITE" id="PS50005">
    <property type="entry name" value="TPR"/>
    <property type="match status" value="1"/>
</dbReference>
<dbReference type="Proteomes" id="UP000085678">
    <property type="component" value="Unplaced"/>
</dbReference>
<keyword evidence="1" id="KW-0802">TPR repeat</keyword>
<evidence type="ECO:0000256" key="1">
    <source>
        <dbReference type="PROSITE-ProRule" id="PRU00339"/>
    </source>
</evidence>
<accession>A0A1S3JCV2</accession>
<dbReference type="KEGG" id="lak:106172161"/>
<dbReference type="GeneID" id="106172161"/>
<proteinExistence type="predicted"/>
<sequence>MDSDKSANNDGEQYDPVVQFLDMNVPDGLCRREKTLQLVKCQSFKEANKSFSALIGDILRVADTGLTIPKRLMVEFYYGRATCRLELDLLIEVLEDVHEALRWEKPARLLYLPPQISLVRDATITRLLEQLPNWILRIPDLIKKLHTYGDDSLEQEEFVHALLCYRDVLTLSGVVRECQIMNKQTTARLLLGYSECCLEIAKTDKDVPNQTFTKLCGDHCIKALDLIESEQEEDECRALCAKAYDLKSRAFHNQGDIKKAIEMAEEAHSILPSEARESEIRRLKRTQDEIEAVETRESLKYDPDWIAGLVTASSGRVAKTSKWWMLGYDSQ</sequence>